<comment type="pathway">
    <text evidence="1">Lipid metabolism; bile acid biosynthesis.</text>
</comment>
<organism evidence="11 12">
    <name type="scientific">Sellimonas caecigallum</name>
    <dbReference type="NCBI Taxonomy" id="2592333"/>
    <lineage>
        <taxon>Bacteria</taxon>
        <taxon>Bacillati</taxon>
        <taxon>Bacillota</taxon>
        <taxon>Clostridia</taxon>
        <taxon>Lachnospirales</taxon>
        <taxon>Lachnospiraceae</taxon>
        <taxon>Sellimonas</taxon>
    </lineage>
</organism>
<accession>A0ABS7L9L9</accession>
<dbReference type="EC" id="3.5.1.24" evidence="5"/>
<evidence type="ECO:0000256" key="8">
    <source>
        <dbReference type="ARBA" id="ARBA00047285"/>
    </source>
</evidence>
<gene>
    <name evidence="11" type="ORF">FLB61_11940</name>
</gene>
<evidence type="ECO:0000256" key="9">
    <source>
        <dbReference type="ARBA" id="ARBA00048897"/>
    </source>
</evidence>
<proteinExistence type="inferred from homology"/>
<evidence type="ECO:0000256" key="3">
    <source>
        <dbReference type="ARBA" id="ARBA00022801"/>
    </source>
</evidence>
<evidence type="ECO:0000256" key="2">
    <source>
        <dbReference type="ARBA" id="ARBA00006625"/>
    </source>
</evidence>
<dbReference type="CDD" id="cd00542">
    <property type="entry name" value="Ntn_PVA"/>
    <property type="match status" value="1"/>
</dbReference>
<keyword evidence="12" id="KW-1185">Reference proteome</keyword>
<dbReference type="InterPro" id="IPR047711">
    <property type="entry name" value="CBAH"/>
</dbReference>
<evidence type="ECO:0000313" key="12">
    <source>
        <dbReference type="Proteomes" id="UP000779049"/>
    </source>
</evidence>
<evidence type="ECO:0000256" key="6">
    <source>
        <dbReference type="ARBA" id="ARBA00044804"/>
    </source>
</evidence>
<evidence type="ECO:0000256" key="7">
    <source>
        <dbReference type="ARBA" id="ARBA00044806"/>
    </source>
</evidence>
<dbReference type="Proteomes" id="UP000779049">
    <property type="component" value="Unassembled WGS sequence"/>
</dbReference>
<dbReference type="Pfam" id="PF02275">
    <property type="entry name" value="CBAH"/>
    <property type="match status" value="1"/>
</dbReference>
<keyword evidence="3 11" id="KW-0378">Hydrolase</keyword>
<reference evidence="11 12" key="1">
    <citation type="journal article" date="2020" name="New Microbes New Infect">
        <title>Sellimonas caecigallum sp. nov., description and genome sequence of a new member of the Sellimonas genus isolated from the cecum of feral chicken.</title>
        <authorList>
            <person name="Wongkuna S."/>
            <person name="Ghimire S."/>
            <person name="Antony L."/>
            <person name="Chankhamhaengdecha S."/>
            <person name="Janvilisri T."/>
            <person name="Scaria J."/>
        </authorList>
    </citation>
    <scope>NUCLEOTIDE SEQUENCE [LARGE SCALE GENOMIC DNA]</scope>
    <source>
        <strain evidence="11 12">SW451</strain>
    </source>
</reference>
<dbReference type="RefSeq" id="WP_087200747.1">
    <property type="nucleotide sequence ID" value="NZ_CP173660.1"/>
</dbReference>
<evidence type="ECO:0000259" key="10">
    <source>
        <dbReference type="Pfam" id="PF02275"/>
    </source>
</evidence>
<evidence type="ECO:0000313" key="11">
    <source>
        <dbReference type="EMBL" id="MBY0759781.1"/>
    </source>
</evidence>
<keyword evidence="4" id="KW-0443">Lipid metabolism</keyword>
<dbReference type="InterPro" id="IPR052193">
    <property type="entry name" value="Peptidase_C59"/>
</dbReference>
<dbReference type="GO" id="GO:0016787">
    <property type="term" value="F:hydrolase activity"/>
    <property type="evidence" value="ECO:0007669"/>
    <property type="project" value="UniProtKB-KW"/>
</dbReference>
<comment type="catalytic activity">
    <reaction evidence="9">
        <text>taurodeoxycholate + H2O = deoxycholate + taurine</text>
        <dbReference type="Rhea" id="RHEA:47556"/>
        <dbReference type="ChEBI" id="CHEBI:15377"/>
        <dbReference type="ChEBI" id="CHEBI:23614"/>
        <dbReference type="ChEBI" id="CHEBI:36261"/>
        <dbReference type="ChEBI" id="CHEBI:507393"/>
    </reaction>
    <physiologicalReaction direction="left-to-right" evidence="9">
        <dbReference type="Rhea" id="RHEA:47557"/>
    </physiologicalReaction>
</comment>
<evidence type="ECO:0000256" key="5">
    <source>
        <dbReference type="ARBA" id="ARBA00044769"/>
    </source>
</evidence>
<sequence length="338" mass="37953">MCTCLKFENGGFYFGRNLDLEYSFGEQVVITPRNYPFVWKSQGSAGRHYAMVGMATVLRDTPLYADAMNEKGLCMAGLNFPGNACYQKEKEGAKNVASFELISWILSSCATVGEAEILLRQTNITDAWFDQNVPSAPLHWMLADKEKCLVLEPMEEGLRIYENPYGVLTNNPPFPYHEINLQNYLNVTASYPENRMSRRIGLKAYGQGMGGMGLPGDASPASRFVRTVFLKETSVCAKEETANVTQCFHILDQVGMVKGAVRTEKGHCDVTTYSSCAGTERGIYYYKTYENNQIQAVGLGGEDLEQSALICYKLDRCQSIRQINERNKMTKNNQEKRN</sequence>
<dbReference type="SUPFAM" id="SSF56235">
    <property type="entry name" value="N-terminal nucleophile aminohydrolases (Ntn hydrolases)"/>
    <property type="match status" value="1"/>
</dbReference>
<dbReference type="PANTHER" id="PTHR35527:SF2">
    <property type="entry name" value="HYDROLASE"/>
    <property type="match status" value="1"/>
</dbReference>
<dbReference type="PANTHER" id="PTHR35527">
    <property type="entry name" value="CHOLOYLGLYCINE HYDROLASE"/>
    <property type="match status" value="1"/>
</dbReference>
<comment type="caution">
    <text evidence="11">The sequence shown here is derived from an EMBL/GenBank/DDBJ whole genome shotgun (WGS) entry which is preliminary data.</text>
</comment>
<evidence type="ECO:0000256" key="4">
    <source>
        <dbReference type="ARBA" id="ARBA00023098"/>
    </source>
</evidence>
<evidence type="ECO:0000256" key="1">
    <source>
        <dbReference type="ARBA" id="ARBA00004860"/>
    </source>
</evidence>
<comment type="catalytic activity">
    <reaction evidence="8">
        <text>cholate + taurine = taurocholate + H2O</text>
        <dbReference type="Rhea" id="RHEA:47108"/>
        <dbReference type="ChEBI" id="CHEBI:15377"/>
        <dbReference type="ChEBI" id="CHEBI:29747"/>
        <dbReference type="ChEBI" id="CHEBI:36257"/>
        <dbReference type="ChEBI" id="CHEBI:507393"/>
    </reaction>
    <physiologicalReaction direction="right-to-left" evidence="8">
        <dbReference type="Rhea" id="RHEA:47110"/>
    </physiologicalReaction>
</comment>
<dbReference type="NCBIfam" id="NF038245">
    <property type="entry name" value="bile_salt_hydro"/>
    <property type="match status" value="1"/>
</dbReference>
<comment type="similarity">
    <text evidence="2">Belongs to the peptidase C59 family.</text>
</comment>
<dbReference type="InterPro" id="IPR029132">
    <property type="entry name" value="CBAH/NAAA_C"/>
</dbReference>
<protein>
    <recommendedName>
        <fullName evidence="5">choloylglycine hydrolase</fullName>
        <ecNumber evidence="5">3.5.1.24</ecNumber>
    </recommendedName>
    <alternativeName>
        <fullName evidence="6">Bile salt hydrolase</fullName>
    </alternativeName>
    <alternativeName>
        <fullName evidence="7">Choloylglycine hydrolase</fullName>
    </alternativeName>
</protein>
<dbReference type="EMBL" id="VIRV01000026">
    <property type="protein sequence ID" value="MBY0759781.1"/>
    <property type="molecule type" value="Genomic_DNA"/>
</dbReference>
<name>A0ABS7L9L9_9FIRM</name>
<feature type="domain" description="Choloylglycine hydrolase/NAAA C-terminal" evidence="10">
    <location>
        <begin position="2"/>
        <end position="311"/>
    </location>
</feature>
<dbReference type="Gene3D" id="3.60.60.10">
    <property type="entry name" value="Penicillin V Acylase, Chain A"/>
    <property type="match status" value="1"/>
</dbReference>
<dbReference type="InterPro" id="IPR029055">
    <property type="entry name" value="Ntn_hydrolases_N"/>
</dbReference>